<dbReference type="EMBL" id="LFZO01000201">
    <property type="protein sequence ID" value="KXT11417.1"/>
    <property type="molecule type" value="Genomic_DNA"/>
</dbReference>
<proteinExistence type="predicted"/>
<comment type="caution">
    <text evidence="3">The sequence shown here is derived from an EMBL/GenBank/DDBJ whole genome shotgun (WGS) entry which is preliminary data.</text>
</comment>
<gene>
    <name evidence="3" type="ORF">AC579_9878</name>
</gene>
<evidence type="ECO:0000256" key="1">
    <source>
        <dbReference type="SAM" id="MobiDB-lite"/>
    </source>
</evidence>
<feature type="region of interest" description="Disordered" evidence="1">
    <location>
        <begin position="43"/>
        <end position="91"/>
    </location>
</feature>
<accession>A0A139I9J8</accession>
<organism evidence="3 4">
    <name type="scientific">Pseudocercospora musae</name>
    <dbReference type="NCBI Taxonomy" id="113226"/>
    <lineage>
        <taxon>Eukaryota</taxon>
        <taxon>Fungi</taxon>
        <taxon>Dikarya</taxon>
        <taxon>Ascomycota</taxon>
        <taxon>Pezizomycotina</taxon>
        <taxon>Dothideomycetes</taxon>
        <taxon>Dothideomycetidae</taxon>
        <taxon>Mycosphaerellales</taxon>
        <taxon>Mycosphaerellaceae</taxon>
        <taxon>Pseudocercospora</taxon>
    </lineage>
</organism>
<dbReference type="Proteomes" id="UP000073492">
    <property type="component" value="Unassembled WGS sequence"/>
</dbReference>
<dbReference type="PANTHER" id="PTHR36578:SF1">
    <property type="entry name" value="APPLE DOMAIN-CONTAINING PROTEIN"/>
    <property type="match status" value="1"/>
</dbReference>
<protein>
    <recommendedName>
        <fullName evidence="5">Apple domain-containing protein</fullName>
    </recommendedName>
</protein>
<feature type="chain" id="PRO_5007297246" description="Apple domain-containing protein" evidence="2">
    <location>
        <begin position="17"/>
        <end position="357"/>
    </location>
</feature>
<dbReference type="STRING" id="113226.A0A139I9J8"/>
<keyword evidence="4" id="KW-1185">Reference proteome</keyword>
<evidence type="ECO:0000256" key="2">
    <source>
        <dbReference type="SAM" id="SignalP"/>
    </source>
</evidence>
<sequence length="357" mass="38074">MKNFVLAAALSGLAAAQQSLDAAAVAAAPYSGATEAPVGAANQGSVEFKPNPSSVSAGVHPTSAPQDSSRIMKRGDCSKQPAGTAPNTYPDTPQAFQANPYFHGQANSYPPIIPSGNTFYYEKFRDLNGSTQQNSYLTYYILNRYDVPACAAKCNSVDLCTAFNIYVERDPSLDAGPACPNPPSVSNYKCALWGSSISRETATNTGQYRDQFQVVITASNGYDKTNWTMPSPVDSFTQAANLSGKAITLAKNSYYLGAEYFPGPYDPQLCAYYATAQTAANRADAKAKASSTYQPCNLFNAYTVYKNKAAQGTYCSLFNRVVGAEAAGAAGTYYNGDLYEVGVSYTYKLTQQDAGTL</sequence>
<dbReference type="OrthoDB" id="271448at2759"/>
<evidence type="ECO:0008006" key="5">
    <source>
        <dbReference type="Google" id="ProtNLM"/>
    </source>
</evidence>
<reference evidence="3 4" key="1">
    <citation type="submission" date="2015-07" db="EMBL/GenBank/DDBJ databases">
        <title>Comparative genomics of the Sigatoka disease complex on banana suggests a link between parallel evolutionary changes in Pseudocercospora fijiensis and Pseudocercospora eumusae and increased virulence on the banana host.</title>
        <authorList>
            <person name="Chang T.-C."/>
            <person name="Salvucci A."/>
            <person name="Crous P.W."/>
            <person name="Stergiopoulos I."/>
        </authorList>
    </citation>
    <scope>NUCLEOTIDE SEQUENCE [LARGE SCALE GENOMIC DNA]</scope>
    <source>
        <strain evidence="3 4">CBS 116634</strain>
    </source>
</reference>
<keyword evidence="2" id="KW-0732">Signal</keyword>
<evidence type="ECO:0000313" key="3">
    <source>
        <dbReference type="EMBL" id="KXT11417.1"/>
    </source>
</evidence>
<dbReference type="AlphaFoldDB" id="A0A139I9J8"/>
<feature type="signal peptide" evidence="2">
    <location>
        <begin position="1"/>
        <end position="16"/>
    </location>
</feature>
<name>A0A139I9J8_9PEZI</name>
<evidence type="ECO:0000313" key="4">
    <source>
        <dbReference type="Proteomes" id="UP000073492"/>
    </source>
</evidence>
<dbReference type="PANTHER" id="PTHR36578">
    <property type="entry name" value="CHROMOSOME 15, WHOLE GENOME SHOTGUN SEQUENCE"/>
    <property type="match status" value="1"/>
</dbReference>